<dbReference type="InterPro" id="IPR003245">
    <property type="entry name" value="Phytocyanin_dom"/>
</dbReference>
<feature type="chain" id="PRO_5032745953" description="Phytocyanin domain-containing protein" evidence="6">
    <location>
        <begin position="19"/>
        <end position="334"/>
    </location>
</feature>
<dbReference type="PANTHER" id="PTHR33021:SF496">
    <property type="entry name" value="OS08G0482700 PROTEIN"/>
    <property type="match status" value="1"/>
</dbReference>
<reference evidence="8 9" key="1">
    <citation type="submission" date="2020-04" db="EMBL/GenBank/DDBJ databases">
        <title>Plant Genome Project.</title>
        <authorList>
            <person name="Zhang R.-G."/>
        </authorList>
    </citation>
    <scope>NUCLEOTIDE SEQUENCE [LARGE SCALE GENOMIC DNA]</scope>
    <source>
        <strain evidence="8">YNK0</strain>
        <tissue evidence="8">Leaf</tissue>
    </source>
</reference>
<dbReference type="PROSITE" id="PS51485">
    <property type="entry name" value="PHYTOCYANIN"/>
    <property type="match status" value="2"/>
</dbReference>
<evidence type="ECO:0000313" key="8">
    <source>
        <dbReference type="EMBL" id="KAF8393203.1"/>
    </source>
</evidence>
<dbReference type="Pfam" id="PF02298">
    <property type="entry name" value="Cu_bind_like"/>
    <property type="match status" value="2"/>
</dbReference>
<proteinExistence type="predicted"/>
<dbReference type="InterPro" id="IPR039391">
    <property type="entry name" value="Phytocyanin-like"/>
</dbReference>
<feature type="domain" description="Phytocyanin" evidence="7">
    <location>
        <begin position="20"/>
        <end position="123"/>
    </location>
</feature>
<comment type="caution">
    <text evidence="8">The sequence shown here is derived from an EMBL/GenBank/DDBJ whole genome shotgun (WGS) entry which is preliminary data.</text>
</comment>
<feature type="compositionally biased region" description="Pro residues" evidence="5">
    <location>
        <begin position="129"/>
        <end position="145"/>
    </location>
</feature>
<keyword evidence="4" id="KW-0325">Glycoprotein</keyword>
<accession>A0A834YV09</accession>
<dbReference type="GO" id="GO:0009055">
    <property type="term" value="F:electron transfer activity"/>
    <property type="evidence" value="ECO:0007669"/>
    <property type="project" value="InterPro"/>
</dbReference>
<evidence type="ECO:0000313" key="9">
    <source>
        <dbReference type="Proteomes" id="UP000655225"/>
    </source>
</evidence>
<sequence>MGIVLAIVVAAVIQCTAAQITHQVGDSMGWVIPPGGSIAYSTWASNNQFKIGDTLVFNFSNGAHDVAKVSKAAYDACNGTSTISLLLTSPANFTLDTEGEHYFICTFGQHCSLGQKLAINVTATSAPTASPPASPPASTPSPVSAPTPSSSRTPVIYTVGDSMGWIIPPGGPIAYSTWAFNKTFIVGDNLVFNFTTGSHDVAEVTKAVFDSCNSTSSITLFSTGPANITLTSEGEHYYICTYGQHCTLGQKLAINVTASTTATPPSSPATPPSSSPATPPSSQATPPSSSATPPSSSGTPPPSSVTSPPSSSSPSVAVAGFSVTFLSIAIALLF</sequence>
<gene>
    <name evidence="8" type="ORF">HHK36_021444</name>
</gene>
<dbReference type="OrthoDB" id="5421909at2759"/>
<dbReference type="InterPro" id="IPR008972">
    <property type="entry name" value="Cupredoxin"/>
</dbReference>
<keyword evidence="6" id="KW-0732">Signal</keyword>
<dbReference type="InterPro" id="IPR028871">
    <property type="entry name" value="BlueCu_1_BS"/>
</dbReference>
<keyword evidence="3" id="KW-1015">Disulfide bond</keyword>
<dbReference type="PANTHER" id="PTHR33021">
    <property type="entry name" value="BLUE COPPER PROTEIN"/>
    <property type="match status" value="1"/>
</dbReference>
<evidence type="ECO:0000256" key="5">
    <source>
        <dbReference type="SAM" id="MobiDB-lite"/>
    </source>
</evidence>
<feature type="compositionally biased region" description="Low complexity" evidence="5">
    <location>
        <begin position="280"/>
        <end position="316"/>
    </location>
</feature>
<evidence type="ECO:0000256" key="3">
    <source>
        <dbReference type="ARBA" id="ARBA00023157"/>
    </source>
</evidence>
<evidence type="ECO:0000256" key="6">
    <source>
        <dbReference type="SAM" id="SignalP"/>
    </source>
</evidence>
<protein>
    <recommendedName>
        <fullName evidence="7">Phytocyanin domain-containing protein</fullName>
    </recommendedName>
</protein>
<keyword evidence="1" id="KW-0479">Metal-binding</keyword>
<evidence type="ECO:0000256" key="2">
    <source>
        <dbReference type="ARBA" id="ARBA00023008"/>
    </source>
</evidence>
<feature type="domain" description="Phytocyanin" evidence="7">
    <location>
        <begin position="155"/>
        <end position="258"/>
    </location>
</feature>
<evidence type="ECO:0000256" key="1">
    <source>
        <dbReference type="ARBA" id="ARBA00022723"/>
    </source>
</evidence>
<dbReference type="OMA" id="TMKTTIM"/>
<dbReference type="PROSITE" id="PS00196">
    <property type="entry name" value="COPPER_BLUE"/>
    <property type="match status" value="2"/>
</dbReference>
<dbReference type="Gene3D" id="2.60.40.420">
    <property type="entry name" value="Cupredoxins - blue copper proteins"/>
    <property type="match status" value="2"/>
</dbReference>
<feature type="compositionally biased region" description="Pro residues" evidence="5">
    <location>
        <begin position="265"/>
        <end position="279"/>
    </location>
</feature>
<dbReference type="GO" id="GO:0046872">
    <property type="term" value="F:metal ion binding"/>
    <property type="evidence" value="ECO:0007669"/>
    <property type="project" value="UniProtKB-KW"/>
</dbReference>
<feature type="region of interest" description="Disordered" evidence="5">
    <location>
        <begin position="260"/>
        <end position="316"/>
    </location>
</feature>
<dbReference type="GO" id="GO:0005886">
    <property type="term" value="C:plasma membrane"/>
    <property type="evidence" value="ECO:0007669"/>
    <property type="project" value="TreeGrafter"/>
</dbReference>
<dbReference type="CDD" id="cd13920">
    <property type="entry name" value="Stellacyanin"/>
    <property type="match status" value="2"/>
</dbReference>
<organism evidence="8 9">
    <name type="scientific">Tetracentron sinense</name>
    <name type="common">Spur-leaf</name>
    <dbReference type="NCBI Taxonomy" id="13715"/>
    <lineage>
        <taxon>Eukaryota</taxon>
        <taxon>Viridiplantae</taxon>
        <taxon>Streptophyta</taxon>
        <taxon>Embryophyta</taxon>
        <taxon>Tracheophyta</taxon>
        <taxon>Spermatophyta</taxon>
        <taxon>Magnoliopsida</taxon>
        <taxon>Trochodendrales</taxon>
        <taxon>Trochodendraceae</taxon>
        <taxon>Tetracentron</taxon>
    </lineage>
</organism>
<evidence type="ECO:0000256" key="4">
    <source>
        <dbReference type="ARBA" id="ARBA00023180"/>
    </source>
</evidence>
<dbReference type="Proteomes" id="UP000655225">
    <property type="component" value="Unassembled WGS sequence"/>
</dbReference>
<keyword evidence="9" id="KW-1185">Reference proteome</keyword>
<feature type="signal peptide" evidence="6">
    <location>
        <begin position="1"/>
        <end position="18"/>
    </location>
</feature>
<dbReference type="FunFam" id="2.60.40.420:FF:000034">
    <property type="entry name" value="Cupredoxin superfamily protein"/>
    <property type="match status" value="2"/>
</dbReference>
<dbReference type="AlphaFoldDB" id="A0A834YV09"/>
<feature type="region of interest" description="Disordered" evidence="5">
    <location>
        <begin position="128"/>
        <end position="151"/>
    </location>
</feature>
<evidence type="ECO:0000259" key="7">
    <source>
        <dbReference type="PROSITE" id="PS51485"/>
    </source>
</evidence>
<keyword evidence="2" id="KW-0186">Copper</keyword>
<name>A0A834YV09_TETSI</name>
<dbReference type="SUPFAM" id="SSF49503">
    <property type="entry name" value="Cupredoxins"/>
    <property type="match status" value="2"/>
</dbReference>
<dbReference type="EMBL" id="JABCRI010000015">
    <property type="protein sequence ID" value="KAF8393203.1"/>
    <property type="molecule type" value="Genomic_DNA"/>
</dbReference>